<comment type="similarity">
    <text evidence="1 6">Belongs to the acylphosphatase family.</text>
</comment>
<protein>
    <recommendedName>
        <fullName evidence="3 5">acylphosphatase</fullName>
        <ecNumber evidence="2 5">3.6.1.7</ecNumber>
    </recommendedName>
</protein>
<evidence type="ECO:0000259" key="7">
    <source>
        <dbReference type="PROSITE" id="PS51160"/>
    </source>
</evidence>
<dbReference type="InterPro" id="IPR020456">
    <property type="entry name" value="Acylphosphatase"/>
</dbReference>
<keyword evidence="9" id="KW-1185">Reference proteome</keyword>
<organism evidence="8 9">
    <name type="scientific">Candidatus Macondimonas diazotrophica</name>
    <dbReference type="NCBI Taxonomy" id="2305248"/>
    <lineage>
        <taxon>Bacteria</taxon>
        <taxon>Pseudomonadati</taxon>
        <taxon>Pseudomonadota</taxon>
        <taxon>Gammaproteobacteria</taxon>
        <taxon>Chromatiales</taxon>
        <taxon>Ectothiorhodospiraceae</taxon>
        <taxon>Candidatus Macondimonas</taxon>
    </lineage>
</organism>
<evidence type="ECO:0000256" key="3">
    <source>
        <dbReference type="ARBA" id="ARBA00015991"/>
    </source>
</evidence>
<dbReference type="PROSITE" id="PS00151">
    <property type="entry name" value="ACYLPHOSPHATASE_2"/>
    <property type="match status" value="1"/>
</dbReference>
<comment type="caution">
    <text evidence="8">The sequence shown here is derived from an EMBL/GenBank/DDBJ whole genome shotgun (WGS) entry which is preliminary data.</text>
</comment>
<evidence type="ECO:0000313" key="9">
    <source>
        <dbReference type="Proteomes" id="UP000297890"/>
    </source>
</evidence>
<evidence type="ECO:0000313" key="8">
    <source>
        <dbReference type="EMBL" id="TFZ82964.1"/>
    </source>
</evidence>
<dbReference type="Proteomes" id="UP000297890">
    <property type="component" value="Unassembled WGS sequence"/>
</dbReference>
<dbReference type="AlphaFoldDB" id="A0A4Z0F998"/>
<dbReference type="InterPro" id="IPR036046">
    <property type="entry name" value="Acylphosphatase-like_dom_sf"/>
</dbReference>
<evidence type="ECO:0000256" key="2">
    <source>
        <dbReference type="ARBA" id="ARBA00012150"/>
    </source>
</evidence>
<feature type="active site" evidence="5">
    <location>
        <position position="15"/>
    </location>
</feature>
<dbReference type="PANTHER" id="PTHR47268">
    <property type="entry name" value="ACYLPHOSPHATASE"/>
    <property type="match status" value="1"/>
</dbReference>
<comment type="catalytic activity">
    <reaction evidence="4 5">
        <text>an acyl phosphate + H2O = a carboxylate + phosphate + H(+)</text>
        <dbReference type="Rhea" id="RHEA:14965"/>
        <dbReference type="ChEBI" id="CHEBI:15377"/>
        <dbReference type="ChEBI" id="CHEBI:15378"/>
        <dbReference type="ChEBI" id="CHEBI:29067"/>
        <dbReference type="ChEBI" id="CHEBI:43474"/>
        <dbReference type="ChEBI" id="CHEBI:59918"/>
        <dbReference type="EC" id="3.6.1.7"/>
    </reaction>
</comment>
<dbReference type="EC" id="3.6.1.7" evidence="2 5"/>
<dbReference type="PROSITE" id="PS51160">
    <property type="entry name" value="ACYLPHOSPHATASE_3"/>
    <property type="match status" value="1"/>
</dbReference>
<dbReference type="GO" id="GO:0003998">
    <property type="term" value="F:acylphosphatase activity"/>
    <property type="evidence" value="ECO:0007669"/>
    <property type="project" value="UniProtKB-EC"/>
</dbReference>
<dbReference type="SUPFAM" id="SSF54975">
    <property type="entry name" value="Acylphosphatase/BLUF domain-like"/>
    <property type="match status" value="1"/>
</dbReference>
<evidence type="ECO:0000256" key="6">
    <source>
        <dbReference type="RuleBase" id="RU004168"/>
    </source>
</evidence>
<dbReference type="EMBL" id="SRIO01000006">
    <property type="protein sequence ID" value="TFZ82964.1"/>
    <property type="molecule type" value="Genomic_DNA"/>
</dbReference>
<feature type="domain" description="Acylphosphatase-like" evidence="7">
    <location>
        <begin position="1"/>
        <end position="85"/>
    </location>
</feature>
<evidence type="ECO:0000256" key="5">
    <source>
        <dbReference type="PROSITE-ProRule" id="PRU00520"/>
    </source>
</evidence>
<name>A0A4Z0F998_9GAMM</name>
<dbReference type="Gene3D" id="3.30.70.100">
    <property type="match status" value="1"/>
</dbReference>
<dbReference type="Pfam" id="PF00708">
    <property type="entry name" value="Acylphosphatase"/>
    <property type="match status" value="1"/>
</dbReference>
<proteinExistence type="inferred from homology"/>
<sequence length="85" mass="9395">MVWRVRGRVQGVGYRAFCQRQALGLGLKGWARNLPDGSVEVVAWGMSPALVALEERLRTGPRHAHVDAIEASMWRHEPADGFAVS</sequence>
<evidence type="ECO:0000256" key="4">
    <source>
        <dbReference type="ARBA" id="ARBA00047645"/>
    </source>
</evidence>
<dbReference type="InterPro" id="IPR001792">
    <property type="entry name" value="Acylphosphatase-like_dom"/>
</dbReference>
<dbReference type="PANTHER" id="PTHR47268:SF4">
    <property type="entry name" value="ACYLPHOSPHATASE"/>
    <property type="match status" value="1"/>
</dbReference>
<feature type="active site" evidence="5">
    <location>
        <position position="33"/>
    </location>
</feature>
<dbReference type="OrthoDB" id="5295388at2"/>
<accession>A0A4Z0F998</accession>
<keyword evidence="5" id="KW-0378">Hydrolase</keyword>
<reference evidence="8 9" key="1">
    <citation type="journal article" date="2019" name="ISME J.">
        <title>Candidatus Macondimonas diazotrophica, a novel gammaproteobacterial genus dominating crude-oil-contaminated coastal sediments.</title>
        <authorList>
            <person name="Karthikeyan S."/>
            <person name="Konstantinidis K."/>
        </authorList>
    </citation>
    <scope>NUCLEOTIDE SEQUENCE [LARGE SCALE GENOMIC DNA]</scope>
    <source>
        <strain evidence="8 9">KTK01</strain>
    </source>
</reference>
<evidence type="ECO:0000256" key="1">
    <source>
        <dbReference type="ARBA" id="ARBA00005614"/>
    </source>
</evidence>
<dbReference type="InterPro" id="IPR017968">
    <property type="entry name" value="Acylphosphatase_CS"/>
</dbReference>
<gene>
    <name evidence="8" type="ORF">E4680_06670</name>
</gene>